<dbReference type="STRING" id="1385369.N825_34610"/>
<dbReference type="Gene3D" id="2.30.110.10">
    <property type="entry name" value="Electron Transport, Fmn-binding Protein, Chain A"/>
    <property type="match status" value="1"/>
</dbReference>
<evidence type="ECO:0000259" key="2">
    <source>
        <dbReference type="Pfam" id="PF01243"/>
    </source>
</evidence>
<dbReference type="RefSeq" id="WP_037451208.1">
    <property type="nucleotide sequence ID" value="NZ_AVFL01000007.1"/>
</dbReference>
<feature type="domain" description="Pyridoxamine 5'-phosphate oxidase N-terminal" evidence="2">
    <location>
        <begin position="8"/>
        <end position="134"/>
    </location>
</feature>
<dbReference type="Proteomes" id="UP000019486">
    <property type="component" value="Unassembled WGS sequence"/>
</dbReference>
<dbReference type="InterPro" id="IPR012349">
    <property type="entry name" value="Split_barrel_FMN-bd"/>
</dbReference>
<accession>W9H6V6</accession>
<dbReference type="PANTHER" id="PTHR39336:SF1">
    <property type="entry name" value="PYRIDOXAMINE PHOSPHATE OXIDASE FAMILY PROTEIN (AFU_ORTHOLOGUE AFUA_6G11440)"/>
    <property type="match status" value="1"/>
</dbReference>
<dbReference type="SUPFAM" id="SSF50475">
    <property type="entry name" value="FMN-binding split barrel"/>
    <property type="match status" value="1"/>
</dbReference>
<dbReference type="Pfam" id="PF01243">
    <property type="entry name" value="PNPOx_N"/>
    <property type="match status" value="1"/>
</dbReference>
<name>W9H6V6_9PROT</name>
<dbReference type="EMBL" id="AVFL01000007">
    <property type="protein sequence ID" value="EWY40432.1"/>
    <property type="molecule type" value="Genomic_DNA"/>
</dbReference>
<sequence>MAKQFPHITDAHREFIARQHIFFTASAAEGTRVNLSPKPTNAFRVIGDNAVAYLDQTGSGNETAAHLLADGRLTIMFCAFDGAPLILRLYGRGKVLLRGSDGYARLLGDAFENQELPGARQIVTLDVDLVQTSCGFGVPLFDHRADRPTLDRWAEAKGEEGLREYHREKNAHSMDGLPTGILSGEKTPA</sequence>
<organism evidence="3 4">
    <name type="scientific">Skermanella stibiiresistens SB22</name>
    <dbReference type="NCBI Taxonomy" id="1385369"/>
    <lineage>
        <taxon>Bacteria</taxon>
        <taxon>Pseudomonadati</taxon>
        <taxon>Pseudomonadota</taxon>
        <taxon>Alphaproteobacteria</taxon>
        <taxon>Rhodospirillales</taxon>
        <taxon>Azospirillaceae</taxon>
        <taxon>Skermanella</taxon>
    </lineage>
</organism>
<dbReference type="PATRIC" id="fig|1385369.3.peg.2285"/>
<dbReference type="InterPro" id="IPR011576">
    <property type="entry name" value="Pyridox_Oxase_N"/>
</dbReference>
<dbReference type="AlphaFoldDB" id="W9H6V6"/>
<proteinExistence type="predicted"/>
<dbReference type="OrthoDB" id="115989at2"/>
<gene>
    <name evidence="3" type="ORF">N825_34610</name>
</gene>
<keyword evidence="4" id="KW-1185">Reference proteome</keyword>
<comment type="caution">
    <text evidence="3">The sequence shown here is derived from an EMBL/GenBank/DDBJ whole genome shotgun (WGS) entry which is preliminary data.</text>
</comment>
<feature type="region of interest" description="Disordered" evidence="1">
    <location>
        <begin position="168"/>
        <end position="189"/>
    </location>
</feature>
<protein>
    <submittedName>
        <fullName evidence="3">Pyridoxamine 5'-phosphate oxidase</fullName>
    </submittedName>
</protein>
<dbReference type="PANTHER" id="PTHR39336">
    <property type="entry name" value="PYRIDOXAMINE PHOSPHATE OXIDASE FAMILY PROTEIN (AFU_ORTHOLOGUE AFUA_6G11440)"/>
    <property type="match status" value="1"/>
</dbReference>
<evidence type="ECO:0000313" key="4">
    <source>
        <dbReference type="Proteomes" id="UP000019486"/>
    </source>
</evidence>
<reference evidence="3 4" key="1">
    <citation type="submission" date="2013-08" db="EMBL/GenBank/DDBJ databases">
        <title>The genome sequence of Skermanella stibiiresistens.</title>
        <authorList>
            <person name="Zhu W."/>
            <person name="Wang G."/>
        </authorList>
    </citation>
    <scope>NUCLEOTIDE SEQUENCE [LARGE SCALE GENOMIC DNA]</scope>
    <source>
        <strain evidence="3 4">SB22</strain>
    </source>
</reference>
<evidence type="ECO:0000256" key="1">
    <source>
        <dbReference type="SAM" id="MobiDB-lite"/>
    </source>
</evidence>
<evidence type="ECO:0000313" key="3">
    <source>
        <dbReference type="EMBL" id="EWY40432.1"/>
    </source>
</evidence>